<dbReference type="AlphaFoldDB" id="A0A517YZB7"/>
<dbReference type="Pfam" id="PF00497">
    <property type="entry name" value="SBP_bac_3"/>
    <property type="match status" value="1"/>
</dbReference>
<gene>
    <name evidence="11" type="primary">lov_2</name>
    <name evidence="11" type="ORF">KS4_36730</name>
</gene>
<proteinExistence type="predicted"/>
<keyword evidence="5" id="KW-0547">Nucleotide-binding</keyword>
<dbReference type="InterPro" id="IPR035965">
    <property type="entry name" value="PAS-like_dom_sf"/>
</dbReference>
<dbReference type="SUPFAM" id="SSF55785">
    <property type="entry name" value="PYP-like sensor domain (PAS domain)"/>
    <property type="match status" value="1"/>
</dbReference>
<keyword evidence="12" id="KW-1185">Reference proteome</keyword>
<evidence type="ECO:0000259" key="10">
    <source>
        <dbReference type="SMART" id="SM00911"/>
    </source>
</evidence>
<accession>A0A517YZB7</accession>
<feature type="domain" description="Solute-binding protein family 3/N-terminal" evidence="8">
    <location>
        <begin position="40"/>
        <end position="261"/>
    </location>
</feature>
<feature type="domain" description="PAS" evidence="9">
    <location>
        <begin position="317"/>
        <end position="383"/>
    </location>
</feature>
<evidence type="ECO:0000313" key="12">
    <source>
        <dbReference type="Proteomes" id="UP000317369"/>
    </source>
</evidence>
<dbReference type="CDD" id="cd01007">
    <property type="entry name" value="PBP2_BvgS_HisK_like"/>
    <property type="match status" value="1"/>
</dbReference>
<reference evidence="11 12" key="1">
    <citation type="submission" date="2019-02" db="EMBL/GenBank/DDBJ databases">
        <title>Deep-cultivation of Planctomycetes and their phenomic and genomic characterization uncovers novel biology.</title>
        <authorList>
            <person name="Wiegand S."/>
            <person name="Jogler M."/>
            <person name="Boedeker C."/>
            <person name="Pinto D."/>
            <person name="Vollmers J."/>
            <person name="Rivas-Marin E."/>
            <person name="Kohn T."/>
            <person name="Peeters S.H."/>
            <person name="Heuer A."/>
            <person name="Rast P."/>
            <person name="Oberbeckmann S."/>
            <person name="Bunk B."/>
            <person name="Jeske O."/>
            <person name="Meyerdierks A."/>
            <person name="Storesund J.E."/>
            <person name="Kallscheuer N."/>
            <person name="Luecker S."/>
            <person name="Lage O.M."/>
            <person name="Pohl T."/>
            <person name="Merkel B.J."/>
            <person name="Hornburger P."/>
            <person name="Mueller R.-W."/>
            <person name="Bruemmer F."/>
            <person name="Labrenz M."/>
            <person name="Spormann A.M."/>
            <person name="Op den Camp H."/>
            <person name="Overmann J."/>
            <person name="Amann R."/>
            <person name="Jetten M.S.M."/>
            <person name="Mascher T."/>
            <person name="Medema M.H."/>
            <person name="Devos D.P."/>
            <person name="Kaster A.-K."/>
            <person name="Ovreas L."/>
            <person name="Rohde M."/>
            <person name="Galperin M.Y."/>
            <person name="Jogler C."/>
        </authorList>
    </citation>
    <scope>NUCLEOTIDE SEQUENCE [LARGE SCALE GENOMIC DNA]</scope>
    <source>
        <strain evidence="11 12">KS4</strain>
    </source>
</reference>
<dbReference type="InterPro" id="IPR001638">
    <property type="entry name" value="Solute-binding_3/MltF_N"/>
</dbReference>
<evidence type="ECO:0000259" key="9">
    <source>
        <dbReference type="SMART" id="SM00091"/>
    </source>
</evidence>
<dbReference type="SMART" id="SM00911">
    <property type="entry name" value="HWE_HK"/>
    <property type="match status" value="1"/>
</dbReference>
<evidence type="ECO:0000313" key="11">
    <source>
        <dbReference type="EMBL" id="QDU35590.1"/>
    </source>
</evidence>
<dbReference type="EMBL" id="CP036425">
    <property type="protein sequence ID" value="QDU35590.1"/>
    <property type="molecule type" value="Genomic_DNA"/>
</dbReference>
<dbReference type="SUPFAM" id="SSF53850">
    <property type="entry name" value="Periplasmic binding protein-like II"/>
    <property type="match status" value="1"/>
</dbReference>
<dbReference type="PANTHER" id="PTHR41523:SF8">
    <property type="entry name" value="ETHYLENE RESPONSE SENSOR PROTEIN"/>
    <property type="match status" value="1"/>
</dbReference>
<dbReference type="Pfam" id="PF07536">
    <property type="entry name" value="HWE_HK"/>
    <property type="match status" value="1"/>
</dbReference>
<evidence type="ECO:0000256" key="7">
    <source>
        <dbReference type="ARBA" id="ARBA00022840"/>
    </source>
</evidence>
<dbReference type="RefSeq" id="WP_200761401.1">
    <property type="nucleotide sequence ID" value="NZ_CP036425.1"/>
</dbReference>
<keyword evidence="7" id="KW-0067">ATP-binding</keyword>
<dbReference type="GO" id="GO:0004673">
    <property type="term" value="F:protein histidine kinase activity"/>
    <property type="evidence" value="ECO:0007669"/>
    <property type="project" value="UniProtKB-EC"/>
</dbReference>
<evidence type="ECO:0000256" key="2">
    <source>
        <dbReference type="ARBA" id="ARBA00012438"/>
    </source>
</evidence>
<dbReference type="Gene3D" id="3.40.190.10">
    <property type="entry name" value="Periplasmic binding protein-like II"/>
    <property type="match status" value="2"/>
</dbReference>
<dbReference type="Gene3D" id="3.30.565.10">
    <property type="entry name" value="Histidine kinase-like ATPase, C-terminal domain"/>
    <property type="match status" value="1"/>
</dbReference>
<keyword evidence="3" id="KW-0597">Phosphoprotein</keyword>
<evidence type="ECO:0000256" key="3">
    <source>
        <dbReference type="ARBA" id="ARBA00022553"/>
    </source>
</evidence>
<protein>
    <recommendedName>
        <fullName evidence="2">histidine kinase</fullName>
        <ecNumber evidence="2">2.7.13.3</ecNumber>
    </recommendedName>
</protein>
<evidence type="ECO:0000259" key="8">
    <source>
        <dbReference type="SMART" id="SM00062"/>
    </source>
</evidence>
<dbReference type="CDD" id="cd00130">
    <property type="entry name" value="PAS"/>
    <property type="match status" value="1"/>
</dbReference>
<dbReference type="KEGG" id="pcor:KS4_36730"/>
<sequence>MIRCIVLLLIICIGGCGEINYQKTVLTQEQADWLASIDYRVRVGLTPGWPPISYLDKDGHYRGLSAEYLDLISQRLGIQFDFVVQDSWQDVLQSAKNHEVDMTVNISRVDDRIAYLNFTEPYYKDHINVVGLKQQFDSDEFDLLKMNKMRIGVLRNSLTHKRASKLFPQWKYLFFDTLSESMVRLDNQELDVVLGCTIYLQNQVDLDVDKLVQLAVLPTSIDSRIAIRKDWDVLFELVQQTMSDIPEDSKHAINARWLGDSESFTLHDFDLRSGVISNIGLLCTVSVIIYITHLRKKYRISNVVHTEDSQGISNNYQNLIDGLDCNVCGIVISDFNKEILAYNRCFSKMTGYDDQDMRGLPWQIFGNAEDMFEVNEQVNNLINGDVPFVQHDKSYICKDGHLSEFFTTIWVKHTEQRSLDCFLSVIVDVSEHKHELRAQQSLLRELDHRVKNNLSEVLSLIDRTNEEKGIHNYKKSLADRVYTMARTHEVLASTQWRSMCVTQLIRLVLMPYVHENTDRININSDSINVPTRTCSPLSMVIHELATNAVKYGSLSRIEGRLNIECRIENEQWLLIEWKESCGPLIHEVPNTGFGTKLVRGIIEFELQGECHIEYFEDGLDCKFKVKLISDEHML</sequence>
<evidence type="ECO:0000256" key="6">
    <source>
        <dbReference type="ARBA" id="ARBA00022777"/>
    </source>
</evidence>
<name>A0A517YZB7_9BACT</name>
<evidence type="ECO:0000256" key="4">
    <source>
        <dbReference type="ARBA" id="ARBA00022679"/>
    </source>
</evidence>
<organism evidence="11 12">
    <name type="scientific">Poriferisphaera corsica</name>
    <dbReference type="NCBI Taxonomy" id="2528020"/>
    <lineage>
        <taxon>Bacteria</taxon>
        <taxon>Pseudomonadati</taxon>
        <taxon>Planctomycetota</taxon>
        <taxon>Phycisphaerae</taxon>
        <taxon>Phycisphaerales</taxon>
        <taxon>Phycisphaeraceae</taxon>
        <taxon>Poriferisphaera</taxon>
    </lineage>
</organism>
<dbReference type="InterPro" id="IPR000014">
    <property type="entry name" value="PAS"/>
</dbReference>
<dbReference type="GO" id="GO:0005524">
    <property type="term" value="F:ATP binding"/>
    <property type="evidence" value="ECO:0007669"/>
    <property type="project" value="UniProtKB-KW"/>
</dbReference>
<dbReference type="SMART" id="SM00091">
    <property type="entry name" value="PAS"/>
    <property type="match status" value="1"/>
</dbReference>
<dbReference type="EC" id="2.7.13.3" evidence="2"/>
<dbReference type="Proteomes" id="UP000317369">
    <property type="component" value="Chromosome"/>
</dbReference>
<feature type="domain" description="Signal transduction histidine kinase HWE region" evidence="10">
    <location>
        <begin position="445"/>
        <end position="526"/>
    </location>
</feature>
<dbReference type="Gene3D" id="3.30.450.20">
    <property type="entry name" value="PAS domain"/>
    <property type="match status" value="1"/>
</dbReference>
<evidence type="ECO:0000256" key="5">
    <source>
        <dbReference type="ARBA" id="ARBA00022741"/>
    </source>
</evidence>
<dbReference type="PANTHER" id="PTHR41523">
    <property type="entry name" value="TWO-COMPONENT SYSTEM SENSOR PROTEIN"/>
    <property type="match status" value="1"/>
</dbReference>
<dbReference type="SMART" id="SM00062">
    <property type="entry name" value="PBPb"/>
    <property type="match status" value="1"/>
</dbReference>
<dbReference type="InterPro" id="IPR011102">
    <property type="entry name" value="Sig_transdc_His_kinase_HWE"/>
</dbReference>
<dbReference type="InterPro" id="IPR036890">
    <property type="entry name" value="HATPase_C_sf"/>
</dbReference>
<dbReference type="NCBIfam" id="TIGR00229">
    <property type="entry name" value="sensory_box"/>
    <property type="match status" value="1"/>
</dbReference>
<evidence type="ECO:0000256" key="1">
    <source>
        <dbReference type="ARBA" id="ARBA00000085"/>
    </source>
</evidence>
<comment type="catalytic activity">
    <reaction evidence="1">
        <text>ATP + protein L-histidine = ADP + protein N-phospho-L-histidine.</text>
        <dbReference type="EC" id="2.7.13.3"/>
    </reaction>
</comment>
<keyword evidence="4 11" id="KW-0808">Transferase</keyword>
<keyword evidence="6 11" id="KW-0418">Kinase</keyword>